<evidence type="ECO:0000259" key="2">
    <source>
        <dbReference type="Pfam" id="PF01551"/>
    </source>
</evidence>
<dbReference type="InterPro" id="IPR050570">
    <property type="entry name" value="Cell_wall_metabolism_enzyme"/>
</dbReference>
<evidence type="ECO:0000256" key="1">
    <source>
        <dbReference type="SAM" id="MobiDB-lite"/>
    </source>
</evidence>
<dbReference type="AlphaFoldDB" id="J9GSG1"/>
<feature type="region of interest" description="Disordered" evidence="1">
    <location>
        <begin position="280"/>
        <end position="300"/>
    </location>
</feature>
<sequence length="300" mass="33411">MNWKRIFVWLGLVGGLMAAVPSWGQTSAFTSMERNHLRVPTPGLFADSTHFSVRFDTLSVGNYCFPLPGAKVISPYGGRRRHSGVDLKTRANDTIRCAFEGVVRLSKPYAAYGNLVVVRHANGLESVYSHQSKNLVRSGQVVKAGDALGLTGRTGRATTEHLHFELRVNGEAFNPDLVFDLQQRSLRRIELVCRKEGQRVKVEARPAAPLPQFLPPRALPSPFIKPLFFELFKPIRIMDIEKAMTEGIVFKGSKKSAPKDENKVKTKAKKKTYITGLSGSGAAKMKAEIRRKRANRHKNS</sequence>
<comment type="caution">
    <text evidence="3">The sequence shown here is derived from an EMBL/GenBank/DDBJ whole genome shotgun (WGS) entry which is preliminary data.</text>
</comment>
<reference evidence="3" key="1">
    <citation type="journal article" date="2012" name="PLoS ONE">
        <title>Gene sets for utilization of primary and secondary nutrition supplies in the distal gut of endangered iberian lynx.</title>
        <authorList>
            <person name="Alcaide M."/>
            <person name="Messina E."/>
            <person name="Richter M."/>
            <person name="Bargiela R."/>
            <person name="Peplies J."/>
            <person name="Huws S.A."/>
            <person name="Newbold C.J."/>
            <person name="Golyshin P.N."/>
            <person name="Simon M.A."/>
            <person name="Lopez G."/>
            <person name="Yakimov M.M."/>
            <person name="Ferrer M."/>
        </authorList>
    </citation>
    <scope>NUCLEOTIDE SEQUENCE</scope>
</reference>
<protein>
    <submittedName>
        <fullName evidence="3">Metalloendopeptidase</fullName>
    </submittedName>
</protein>
<evidence type="ECO:0000313" key="3">
    <source>
        <dbReference type="EMBL" id="EJX05543.1"/>
    </source>
</evidence>
<dbReference type="CDD" id="cd12797">
    <property type="entry name" value="M23_peptidase"/>
    <property type="match status" value="1"/>
</dbReference>
<dbReference type="PANTHER" id="PTHR21666:SF270">
    <property type="entry name" value="MUREIN HYDROLASE ACTIVATOR ENVC"/>
    <property type="match status" value="1"/>
</dbReference>
<dbReference type="InterPro" id="IPR011055">
    <property type="entry name" value="Dup_hybrid_motif"/>
</dbReference>
<dbReference type="PANTHER" id="PTHR21666">
    <property type="entry name" value="PEPTIDASE-RELATED"/>
    <property type="match status" value="1"/>
</dbReference>
<dbReference type="SUPFAM" id="SSF51261">
    <property type="entry name" value="Duplicated hybrid motif"/>
    <property type="match status" value="1"/>
</dbReference>
<dbReference type="EMBL" id="AMCI01001439">
    <property type="protein sequence ID" value="EJX05543.1"/>
    <property type="molecule type" value="Genomic_DNA"/>
</dbReference>
<gene>
    <name evidence="3" type="ORF">EVA_06361</name>
</gene>
<name>J9GSG1_9ZZZZ</name>
<dbReference type="Gene3D" id="2.70.70.10">
    <property type="entry name" value="Glucose Permease (Domain IIA)"/>
    <property type="match status" value="1"/>
</dbReference>
<organism evidence="3">
    <name type="scientific">gut metagenome</name>
    <dbReference type="NCBI Taxonomy" id="749906"/>
    <lineage>
        <taxon>unclassified sequences</taxon>
        <taxon>metagenomes</taxon>
        <taxon>organismal metagenomes</taxon>
    </lineage>
</organism>
<proteinExistence type="predicted"/>
<feature type="domain" description="M23ase beta-sheet core" evidence="2">
    <location>
        <begin position="81"/>
        <end position="175"/>
    </location>
</feature>
<dbReference type="InterPro" id="IPR016047">
    <property type="entry name" value="M23ase_b-sheet_dom"/>
</dbReference>
<dbReference type="Pfam" id="PF01551">
    <property type="entry name" value="Peptidase_M23"/>
    <property type="match status" value="1"/>
</dbReference>
<dbReference type="GO" id="GO:0004222">
    <property type="term" value="F:metalloendopeptidase activity"/>
    <property type="evidence" value="ECO:0007669"/>
    <property type="project" value="TreeGrafter"/>
</dbReference>
<feature type="compositionally biased region" description="Basic residues" evidence="1">
    <location>
        <begin position="289"/>
        <end position="300"/>
    </location>
</feature>
<accession>J9GSG1</accession>